<dbReference type="Gene3D" id="3.30.70.2340">
    <property type="entry name" value="Uncharacterised protein PF12112 family, DUF3579"/>
    <property type="match status" value="1"/>
</dbReference>
<dbReference type="RefSeq" id="WP_379057536.1">
    <property type="nucleotide sequence ID" value="NZ_JBHTKB010000002.1"/>
</dbReference>
<proteinExistence type="predicted"/>
<dbReference type="Proteomes" id="UP001597128">
    <property type="component" value="Unassembled WGS sequence"/>
</dbReference>
<accession>A0ABW3FAP4</accession>
<evidence type="ECO:0000313" key="1">
    <source>
        <dbReference type="EMBL" id="MFD0914015.1"/>
    </source>
</evidence>
<dbReference type="EMBL" id="JBHTKB010000002">
    <property type="protein sequence ID" value="MFD0914015.1"/>
    <property type="molecule type" value="Genomic_DNA"/>
</dbReference>
<name>A0ABW3FAP4_9PROT</name>
<sequence length="97" mass="10960">MEDQEIIIQGITLAGKPFRPSDWVDRMCSTYASFGVDKKLRYSPYLKPKLVNNVRSLSVDMKLKQVNPEGFEQLIQFAKENQLSIINPAGEAVTIEA</sequence>
<organism evidence="1 2">
    <name type="scientific">Methylophilus luteus</name>
    <dbReference type="NCBI Taxonomy" id="640108"/>
    <lineage>
        <taxon>Bacteria</taxon>
        <taxon>Pseudomonadati</taxon>
        <taxon>Pseudomonadota</taxon>
        <taxon>Betaproteobacteria</taxon>
        <taxon>Nitrosomonadales</taxon>
        <taxon>Methylophilaceae</taxon>
        <taxon>Methylophilus</taxon>
    </lineage>
</organism>
<keyword evidence="2" id="KW-1185">Reference proteome</keyword>
<dbReference type="Pfam" id="PF12112">
    <property type="entry name" value="DUF3579"/>
    <property type="match status" value="1"/>
</dbReference>
<reference evidence="2" key="1">
    <citation type="journal article" date="2019" name="Int. J. Syst. Evol. Microbiol.">
        <title>The Global Catalogue of Microorganisms (GCM) 10K type strain sequencing project: providing services to taxonomists for standard genome sequencing and annotation.</title>
        <authorList>
            <consortium name="The Broad Institute Genomics Platform"/>
            <consortium name="The Broad Institute Genome Sequencing Center for Infectious Disease"/>
            <person name="Wu L."/>
            <person name="Ma J."/>
        </authorList>
    </citation>
    <scope>NUCLEOTIDE SEQUENCE [LARGE SCALE GENOMIC DNA]</scope>
    <source>
        <strain evidence="2">CCUG 58412</strain>
    </source>
</reference>
<protein>
    <submittedName>
        <fullName evidence="1">DUF3579 domain-containing protein</fullName>
    </submittedName>
</protein>
<evidence type="ECO:0000313" key="2">
    <source>
        <dbReference type="Proteomes" id="UP001597128"/>
    </source>
</evidence>
<comment type="caution">
    <text evidence="1">The sequence shown here is derived from an EMBL/GenBank/DDBJ whole genome shotgun (WGS) entry which is preliminary data.</text>
</comment>
<gene>
    <name evidence="1" type="ORF">ACFQ1Z_10685</name>
</gene>
<dbReference type="InterPro" id="IPR021969">
    <property type="entry name" value="DUF3579"/>
</dbReference>